<dbReference type="Proteomes" id="UP000594749">
    <property type="component" value="Chromosome"/>
</dbReference>
<reference evidence="2 3" key="1">
    <citation type="submission" date="2020-10" db="EMBL/GenBank/DDBJ databases">
        <title>Campylobacter and Helicobacter PacBio genomes.</title>
        <authorList>
            <person name="Lane C."/>
        </authorList>
    </citation>
    <scope>NUCLEOTIDE SEQUENCE [LARGE SCALE GENOMIC DNA]</scope>
    <source>
        <strain evidence="2 3">2016D-0077</strain>
    </source>
</reference>
<evidence type="ECO:0000256" key="1">
    <source>
        <dbReference type="SAM" id="SignalP"/>
    </source>
</evidence>
<protein>
    <recommendedName>
        <fullName evidence="4">Lipoprotein</fullName>
    </recommendedName>
</protein>
<dbReference type="RefSeq" id="WP_025803323.1">
    <property type="nucleotide sequence ID" value="NZ_CP053842.1"/>
</dbReference>
<name>A0A7M1LEG4_9BACT</name>
<accession>A0A7M1LEG4</accession>
<feature type="chain" id="PRO_5029565422" description="Lipoprotein" evidence="1">
    <location>
        <begin position="20"/>
        <end position="113"/>
    </location>
</feature>
<keyword evidence="3" id="KW-1185">Reference proteome</keyword>
<evidence type="ECO:0000313" key="3">
    <source>
        <dbReference type="Proteomes" id="UP000594749"/>
    </source>
</evidence>
<gene>
    <name evidence="2" type="ORF">IMC76_07070</name>
</gene>
<proteinExistence type="predicted"/>
<evidence type="ECO:0000313" key="2">
    <source>
        <dbReference type="EMBL" id="QOQ86967.1"/>
    </source>
</evidence>
<feature type="signal peptide" evidence="1">
    <location>
        <begin position="1"/>
        <end position="19"/>
    </location>
</feature>
<organism evidence="2 3">
    <name type="scientific">Campylobacter corcagiensis</name>
    <dbReference type="NCBI Taxonomy" id="1448857"/>
    <lineage>
        <taxon>Bacteria</taxon>
        <taxon>Pseudomonadati</taxon>
        <taxon>Campylobacterota</taxon>
        <taxon>Epsilonproteobacteria</taxon>
        <taxon>Campylobacterales</taxon>
        <taxon>Campylobacteraceae</taxon>
        <taxon>Campylobacter</taxon>
    </lineage>
</organism>
<dbReference type="OrthoDB" id="6693762at2"/>
<dbReference type="EMBL" id="CP063078">
    <property type="protein sequence ID" value="QOQ86967.1"/>
    <property type="molecule type" value="Genomic_DNA"/>
</dbReference>
<keyword evidence="1" id="KW-0732">Signal</keyword>
<sequence length="113" mass="12070">MLKQTILALGAAALLAGCGATTNKTVKTDERAVVANDVLVNTFVDKDGGVYTVNSTDAYNTAKFTDANGKIFNLKREPSANGIRLVDGDTEVFFTHKDVFMTVDGKQIPATIK</sequence>
<dbReference type="AlphaFoldDB" id="A0A7M1LEG4"/>
<evidence type="ECO:0008006" key="4">
    <source>
        <dbReference type="Google" id="ProtNLM"/>
    </source>
</evidence>
<dbReference type="PROSITE" id="PS51257">
    <property type="entry name" value="PROKAR_LIPOPROTEIN"/>
    <property type="match status" value="1"/>
</dbReference>